<feature type="transmembrane region" description="Helical" evidence="1">
    <location>
        <begin position="301"/>
        <end position="320"/>
    </location>
</feature>
<dbReference type="SUPFAM" id="SSF103481">
    <property type="entry name" value="Multidrug resistance efflux transporter EmrE"/>
    <property type="match status" value="1"/>
</dbReference>
<feature type="transmembrane region" description="Helical" evidence="1">
    <location>
        <begin position="326"/>
        <end position="351"/>
    </location>
</feature>
<dbReference type="EMBL" id="HBEK01005133">
    <property type="protein sequence ID" value="CAD8392846.1"/>
    <property type="molecule type" value="Transcribed_RNA"/>
</dbReference>
<keyword evidence="1" id="KW-1133">Transmembrane helix</keyword>
<gene>
    <name evidence="2" type="ORF">RMAR0315_LOCUS2831</name>
</gene>
<dbReference type="InterPro" id="IPR037185">
    <property type="entry name" value="EmrE-like"/>
</dbReference>
<feature type="transmembrane region" description="Helical" evidence="1">
    <location>
        <begin position="143"/>
        <end position="164"/>
    </location>
</feature>
<dbReference type="AlphaFoldDB" id="A0A7S0BGY1"/>
<dbReference type="PANTHER" id="PTHR13146:SF1">
    <property type="entry name" value="SUGAR PHOSPHATE TRANSPORTER DOMAIN-CONTAINING PROTEIN"/>
    <property type="match status" value="1"/>
</dbReference>
<accession>A0A7S0BGY1</accession>
<feature type="transmembrane region" description="Helical" evidence="1">
    <location>
        <begin position="21"/>
        <end position="40"/>
    </location>
</feature>
<dbReference type="PANTHER" id="PTHR13146">
    <property type="match status" value="1"/>
</dbReference>
<evidence type="ECO:0008006" key="3">
    <source>
        <dbReference type="Google" id="ProtNLM"/>
    </source>
</evidence>
<feature type="transmembrane region" description="Helical" evidence="1">
    <location>
        <begin position="85"/>
        <end position="102"/>
    </location>
</feature>
<dbReference type="GO" id="GO:0016020">
    <property type="term" value="C:membrane"/>
    <property type="evidence" value="ECO:0007669"/>
    <property type="project" value="TreeGrafter"/>
</dbReference>
<name>A0A7S0BGY1_9RHOD</name>
<evidence type="ECO:0000313" key="2">
    <source>
        <dbReference type="EMBL" id="CAD8392846.1"/>
    </source>
</evidence>
<feature type="transmembrane region" description="Helical" evidence="1">
    <location>
        <begin position="363"/>
        <end position="380"/>
    </location>
</feature>
<keyword evidence="1" id="KW-0472">Membrane</keyword>
<evidence type="ECO:0000256" key="1">
    <source>
        <dbReference type="SAM" id="Phobius"/>
    </source>
</evidence>
<organism evidence="2">
    <name type="scientific">Rhodosorus marinus</name>
    <dbReference type="NCBI Taxonomy" id="101924"/>
    <lineage>
        <taxon>Eukaryota</taxon>
        <taxon>Rhodophyta</taxon>
        <taxon>Stylonematophyceae</taxon>
        <taxon>Stylonematales</taxon>
        <taxon>Stylonemataceae</taxon>
        <taxon>Rhodosorus</taxon>
    </lineage>
</organism>
<sequence>MSVLGFEYSKFRSVARYLISGSLYVVTGVVQIICMQALMYEGGGGGKHTDFFVAREYRLTSCANLRFRTECCSDRDTFLISIPNYLGNVLVFFAGEPILRLFRNASRDSKEETKPKSLMPKLSMKAIFHPERRKLFITAFNELIAFAVGLLGLSYAGSGLYQIVHSGSTVSTAILTTICLKKRLTIMQWMFVATITIGLVIAAEQPDVPKDSYATVINGVIFTLTSCLFYSLNYVVVEYFLSSSSGESTSFPPPTGPELSLYTHGTCLVVFCIYIGIHTVPNWTQLVTKSIEVHHGNAFRILGLYFGIFASSFLHAIAYYDVIASLGAVHIGIMGAVRSVSVFAASAMFFCELQESQCYSQRKGMVTFIVTSGAVGYSLAGKKLNPQTSNESNL</sequence>
<reference evidence="2" key="1">
    <citation type="submission" date="2021-01" db="EMBL/GenBank/DDBJ databases">
        <authorList>
            <person name="Corre E."/>
            <person name="Pelletier E."/>
            <person name="Niang G."/>
            <person name="Scheremetjew M."/>
            <person name="Finn R."/>
            <person name="Kale V."/>
            <person name="Holt S."/>
            <person name="Cochrane G."/>
            <person name="Meng A."/>
            <person name="Brown T."/>
            <person name="Cohen L."/>
        </authorList>
    </citation>
    <scope>NUCLEOTIDE SEQUENCE</scope>
    <source>
        <strain evidence="2">UTEX LB 2760</strain>
    </source>
</reference>
<feature type="transmembrane region" description="Helical" evidence="1">
    <location>
        <begin position="184"/>
        <end position="203"/>
    </location>
</feature>
<protein>
    <recommendedName>
        <fullName evidence="3">EamA domain-containing protein</fullName>
    </recommendedName>
</protein>
<feature type="transmembrane region" description="Helical" evidence="1">
    <location>
        <begin position="215"/>
        <end position="241"/>
    </location>
</feature>
<keyword evidence="1" id="KW-0812">Transmembrane</keyword>
<feature type="transmembrane region" description="Helical" evidence="1">
    <location>
        <begin position="261"/>
        <end position="280"/>
    </location>
</feature>
<proteinExistence type="predicted"/>